<reference evidence="1" key="1">
    <citation type="submission" date="2020-11" db="EMBL/GenBank/DDBJ databases">
        <authorList>
            <person name="Tran Van P."/>
        </authorList>
    </citation>
    <scope>NUCLEOTIDE SEQUENCE</scope>
</reference>
<dbReference type="EMBL" id="OE842942">
    <property type="protein sequence ID" value="CAD7601835.1"/>
    <property type="molecule type" value="Genomic_DNA"/>
</dbReference>
<organism evidence="1">
    <name type="scientific">Timema genevievae</name>
    <name type="common">Walking stick</name>
    <dbReference type="NCBI Taxonomy" id="629358"/>
    <lineage>
        <taxon>Eukaryota</taxon>
        <taxon>Metazoa</taxon>
        <taxon>Ecdysozoa</taxon>
        <taxon>Arthropoda</taxon>
        <taxon>Hexapoda</taxon>
        <taxon>Insecta</taxon>
        <taxon>Pterygota</taxon>
        <taxon>Neoptera</taxon>
        <taxon>Polyneoptera</taxon>
        <taxon>Phasmatodea</taxon>
        <taxon>Timematodea</taxon>
        <taxon>Timematoidea</taxon>
        <taxon>Timematidae</taxon>
        <taxon>Timema</taxon>
    </lineage>
</organism>
<sequence>MMIFIHIGMLATVPRPIETKEFHKSTEDVAREKLFGGAMSGDLGGHKSLKTILSWKNAVNLYYAPIGGVESCTVMYEDFKVVLHRMDEWIVQRFRKLFSESNVTFLGTSPKRSISSLSKMALSGSASSDATV</sequence>
<proteinExistence type="predicted"/>
<gene>
    <name evidence="1" type="ORF">TGEB3V08_LOCUS8095</name>
</gene>
<protein>
    <submittedName>
        <fullName evidence="1">Uncharacterized protein</fullName>
    </submittedName>
</protein>
<dbReference type="AlphaFoldDB" id="A0A7R9K2V2"/>
<name>A0A7R9K2V2_TIMGE</name>
<accession>A0A7R9K2V2</accession>
<evidence type="ECO:0000313" key="1">
    <source>
        <dbReference type="EMBL" id="CAD7601835.1"/>
    </source>
</evidence>